<name>A0A840FN83_9SPHN</name>
<dbReference type="InterPro" id="IPR011008">
    <property type="entry name" value="Dimeric_a/b-barrel"/>
</dbReference>
<proteinExistence type="predicted"/>
<dbReference type="RefSeq" id="WP_183985570.1">
    <property type="nucleotide sequence ID" value="NZ_JACIEV010000007.1"/>
</dbReference>
<comment type="caution">
    <text evidence="3">The sequence shown here is derived from an EMBL/GenBank/DDBJ whole genome shotgun (WGS) entry which is preliminary data.</text>
</comment>
<dbReference type="SUPFAM" id="SSF54909">
    <property type="entry name" value="Dimeric alpha+beta barrel"/>
    <property type="match status" value="1"/>
</dbReference>
<accession>A0A840FN83</accession>
<dbReference type="AlphaFoldDB" id="A0A840FN83"/>
<sequence length="142" mass="16321">MVFVSITRLRIRSLRFMPAFVVRTLASLRQVRGAEGFLQGSLLPDRRRTFWTMTLWQDQAAMRRYMTSGSHLAAMPRLLGWCDEASIVHWQQEGDVLPDWTEADRRMRSEGRPSKVRHPAAHHPSLGYPAPQLGRAAPITRK</sequence>
<feature type="domain" description="DUF3291" evidence="2">
    <location>
        <begin position="47"/>
        <end position="108"/>
    </location>
</feature>
<evidence type="ECO:0000313" key="3">
    <source>
        <dbReference type="EMBL" id="MBB4154755.1"/>
    </source>
</evidence>
<dbReference type="EMBL" id="JACIEV010000007">
    <property type="protein sequence ID" value="MBB4154755.1"/>
    <property type="molecule type" value="Genomic_DNA"/>
</dbReference>
<dbReference type="Pfam" id="PF11695">
    <property type="entry name" value="DUF3291"/>
    <property type="match status" value="1"/>
</dbReference>
<evidence type="ECO:0000256" key="1">
    <source>
        <dbReference type="SAM" id="MobiDB-lite"/>
    </source>
</evidence>
<protein>
    <recommendedName>
        <fullName evidence="2">DUF3291 domain-containing protein</fullName>
    </recommendedName>
</protein>
<feature type="compositionally biased region" description="Basic and acidic residues" evidence="1">
    <location>
        <begin position="102"/>
        <end position="113"/>
    </location>
</feature>
<dbReference type="Gene3D" id="3.30.70.100">
    <property type="match status" value="1"/>
</dbReference>
<organism evidence="3 4">
    <name type="scientific">Sphingomonas jinjuensis</name>
    <dbReference type="NCBI Taxonomy" id="535907"/>
    <lineage>
        <taxon>Bacteria</taxon>
        <taxon>Pseudomonadati</taxon>
        <taxon>Pseudomonadota</taxon>
        <taxon>Alphaproteobacteria</taxon>
        <taxon>Sphingomonadales</taxon>
        <taxon>Sphingomonadaceae</taxon>
        <taxon>Sphingomonas</taxon>
    </lineage>
</organism>
<feature type="region of interest" description="Disordered" evidence="1">
    <location>
        <begin position="101"/>
        <end position="142"/>
    </location>
</feature>
<keyword evidence="4" id="KW-1185">Reference proteome</keyword>
<gene>
    <name evidence="3" type="ORF">GGQ80_002671</name>
</gene>
<dbReference type="Proteomes" id="UP000529795">
    <property type="component" value="Unassembled WGS sequence"/>
</dbReference>
<reference evidence="3 4" key="1">
    <citation type="submission" date="2020-08" db="EMBL/GenBank/DDBJ databases">
        <title>Genomic Encyclopedia of Type Strains, Phase IV (KMG-IV): sequencing the most valuable type-strain genomes for metagenomic binning, comparative biology and taxonomic classification.</title>
        <authorList>
            <person name="Goeker M."/>
        </authorList>
    </citation>
    <scope>NUCLEOTIDE SEQUENCE [LARGE SCALE GENOMIC DNA]</scope>
    <source>
        <strain evidence="3 4">YC6723</strain>
    </source>
</reference>
<evidence type="ECO:0000313" key="4">
    <source>
        <dbReference type="Proteomes" id="UP000529795"/>
    </source>
</evidence>
<evidence type="ECO:0000259" key="2">
    <source>
        <dbReference type="Pfam" id="PF11695"/>
    </source>
</evidence>
<dbReference type="InterPro" id="IPR021708">
    <property type="entry name" value="DUF3291"/>
</dbReference>